<comment type="caution">
    <text evidence="11">The sequence shown here is derived from an EMBL/GenBank/DDBJ whole genome shotgun (WGS) entry which is preliminary data.</text>
</comment>
<dbReference type="GO" id="GO:0006154">
    <property type="term" value="P:adenosine catabolic process"/>
    <property type="evidence" value="ECO:0007669"/>
    <property type="project" value="TreeGrafter"/>
</dbReference>
<dbReference type="GO" id="GO:0046103">
    <property type="term" value="P:inosine biosynthetic process"/>
    <property type="evidence" value="ECO:0007669"/>
    <property type="project" value="TreeGrafter"/>
</dbReference>
<comment type="catalytic activity">
    <reaction evidence="9">
        <text>adenosine + H2O + H(+) = inosine + NH4(+)</text>
        <dbReference type="Rhea" id="RHEA:24408"/>
        <dbReference type="ChEBI" id="CHEBI:15377"/>
        <dbReference type="ChEBI" id="CHEBI:15378"/>
        <dbReference type="ChEBI" id="CHEBI:16335"/>
        <dbReference type="ChEBI" id="CHEBI:17596"/>
        <dbReference type="ChEBI" id="CHEBI:28938"/>
        <dbReference type="EC" id="3.5.4.4"/>
    </reaction>
</comment>
<dbReference type="InterPro" id="IPR001365">
    <property type="entry name" value="A_deaminase_dom"/>
</dbReference>
<evidence type="ECO:0000256" key="4">
    <source>
        <dbReference type="ARBA" id="ARBA00012784"/>
    </source>
</evidence>
<evidence type="ECO:0000256" key="8">
    <source>
        <dbReference type="ARBA" id="ARBA00022801"/>
    </source>
</evidence>
<keyword evidence="7" id="KW-0732">Signal</keyword>
<dbReference type="OrthoDB" id="7202371at2759"/>
<evidence type="ECO:0000313" key="12">
    <source>
        <dbReference type="Proteomes" id="UP000824998"/>
    </source>
</evidence>
<dbReference type="Proteomes" id="UP000824998">
    <property type="component" value="Unassembled WGS sequence"/>
</dbReference>
<proteinExistence type="inferred from homology"/>
<keyword evidence="6" id="KW-0479">Metal-binding</keyword>
<name>A0A9P7YU85_9HELO</name>
<comment type="subcellular location">
    <subcellularLocation>
        <location evidence="2">Secreted</location>
    </subcellularLocation>
</comment>
<evidence type="ECO:0000256" key="1">
    <source>
        <dbReference type="ARBA" id="ARBA00001947"/>
    </source>
</evidence>
<comment type="cofactor">
    <cofactor evidence="1">
        <name>Zn(2+)</name>
        <dbReference type="ChEBI" id="CHEBI:29105"/>
    </cofactor>
</comment>
<accession>A0A9P7YU85</accession>
<dbReference type="InterPro" id="IPR006330">
    <property type="entry name" value="Ado/ade_deaminase"/>
</dbReference>
<organism evidence="11 12">
    <name type="scientific">Amylocarpus encephaloides</name>
    <dbReference type="NCBI Taxonomy" id="45428"/>
    <lineage>
        <taxon>Eukaryota</taxon>
        <taxon>Fungi</taxon>
        <taxon>Dikarya</taxon>
        <taxon>Ascomycota</taxon>
        <taxon>Pezizomycotina</taxon>
        <taxon>Leotiomycetes</taxon>
        <taxon>Helotiales</taxon>
        <taxon>Helotiales incertae sedis</taxon>
        <taxon>Amylocarpus</taxon>
    </lineage>
</organism>
<keyword evidence="8" id="KW-0378">Hydrolase</keyword>
<dbReference type="PANTHER" id="PTHR11409">
    <property type="entry name" value="ADENOSINE DEAMINASE"/>
    <property type="match status" value="1"/>
</dbReference>
<protein>
    <recommendedName>
        <fullName evidence="4">adenosine deaminase</fullName>
        <ecNumber evidence="4">3.5.4.4</ecNumber>
    </recommendedName>
</protein>
<dbReference type="Gene3D" id="3.20.20.140">
    <property type="entry name" value="Metal-dependent hydrolases"/>
    <property type="match status" value="1"/>
</dbReference>
<dbReference type="GO" id="GO:0004000">
    <property type="term" value="F:adenosine deaminase activity"/>
    <property type="evidence" value="ECO:0007669"/>
    <property type="project" value="TreeGrafter"/>
</dbReference>
<gene>
    <name evidence="11" type="ORF">BJ875DRAFT_522657</name>
</gene>
<dbReference type="PANTHER" id="PTHR11409:SF39">
    <property type="entry name" value="ADENOSINE DEAMINASE 2"/>
    <property type="match status" value="1"/>
</dbReference>
<dbReference type="GO" id="GO:0005576">
    <property type="term" value="C:extracellular region"/>
    <property type="evidence" value="ECO:0007669"/>
    <property type="project" value="UniProtKB-SubCell"/>
</dbReference>
<evidence type="ECO:0000256" key="3">
    <source>
        <dbReference type="ARBA" id="ARBA00006083"/>
    </source>
</evidence>
<comment type="similarity">
    <text evidence="3">Belongs to the metallo-dependent hydrolases superfamily. Adenosine and AMP deaminases family. ADGF subfamily.</text>
</comment>
<dbReference type="SUPFAM" id="SSF51556">
    <property type="entry name" value="Metallo-dependent hydrolases"/>
    <property type="match status" value="1"/>
</dbReference>
<evidence type="ECO:0000259" key="10">
    <source>
        <dbReference type="Pfam" id="PF00962"/>
    </source>
</evidence>
<evidence type="ECO:0000256" key="9">
    <source>
        <dbReference type="ARBA" id="ARBA00047764"/>
    </source>
</evidence>
<evidence type="ECO:0000256" key="2">
    <source>
        <dbReference type="ARBA" id="ARBA00004613"/>
    </source>
</evidence>
<dbReference type="Pfam" id="PF00962">
    <property type="entry name" value="A_deaminase"/>
    <property type="match status" value="1"/>
</dbReference>
<evidence type="ECO:0000256" key="7">
    <source>
        <dbReference type="ARBA" id="ARBA00022729"/>
    </source>
</evidence>
<keyword evidence="5" id="KW-0964">Secreted</keyword>
<evidence type="ECO:0000313" key="11">
    <source>
        <dbReference type="EMBL" id="KAG9239315.1"/>
    </source>
</evidence>
<dbReference type="EMBL" id="MU251359">
    <property type="protein sequence ID" value="KAG9239315.1"/>
    <property type="molecule type" value="Genomic_DNA"/>
</dbReference>
<dbReference type="FunFam" id="3.20.20.140:FF:000017">
    <property type="entry name" value="Adenosine deaminase 2"/>
    <property type="match status" value="1"/>
</dbReference>
<evidence type="ECO:0000256" key="5">
    <source>
        <dbReference type="ARBA" id="ARBA00022525"/>
    </source>
</evidence>
<evidence type="ECO:0000256" key="6">
    <source>
        <dbReference type="ARBA" id="ARBA00022723"/>
    </source>
</evidence>
<keyword evidence="12" id="KW-1185">Reference proteome</keyword>
<dbReference type="EC" id="3.5.4.4" evidence="4"/>
<sequence>MEEAIIDGGISKKAKFDDGLLSDLSSEIVQNFITARETLKKEELSHRSGNKTPPLPSKPYLTSFTDHEFRHNLSVTALNASSILSRIRSEELALKWSTAASSSLSRDELFPGMVFNNAKPVLETTELWRLVKMMPKGALLHCHLGAMVDLEWVFETALAEDGMCICADVPLVDDVVRESAGIRYRFSKSAHLEANASIWLADYVPGAFIPVAVAADLFPDGGRKRFVAWMKDRCSITQAESLQHHLGVDDVWRKLNAAFSVLPGIVYYEPILRKFLRKFFTTLLEDKVRWVEFRSAPFTPLYVLGSETPTLDPGVLCSVLSDEIEKFKASEAGRGFWGARMIWAGLRFWSTDKIIEDMRHCIRLKKIYPALISGYDLVGHEDPGRTLESLTPELLWFQGQCKQQNLTIPLFLHAGETVGCGTPTDHNLYTAILLGSRRLGHAFSLYKHPVLISLAKSQNILVESCPISNEVLRYTASIMSHPLPALINRGVKACLCNDDPSMLGQGTSGLSHDFWQALQGWEDLGLAGLGGLAENSVRWGAFEDERDEEWKSGIEAGYEAAGMRGQRMREWRDEWEGFCGWVAREYGR</sequence>
<dbReference type="InterPro" id="IPR032466">
    <property type="entry name" value="Metal_Hydrolase"/>
</dbReference>
<feature type="domain" description="Adenosine deaminase" evidence="10">
    <location>
        <begin position="240"/>
        <end position="553"/>
    </location>
</feature>
<dbReference type="AlphaFoldDB" id="A0A9P7YU85"/>
<reference evidence="11" key="1">
    <citation type="journal article" date="2021" name="IMA Fungus">
        <title>Genomic characterization of three marine fungi, including Emericellopsis atlantica sp. nov. with signatures of a generalist lifestyle and marine biomass degradation.</title>
        <authorList>
            <person name="Hagestad O.C."/>
            <person name="Hou L."/>
            <person name="Andersen J.H."/>
            <person name="Hansen E.H."/>
            <person name="Altermark B."/>
            <person name="Li C."/>
            <person name="Kuhnert E."/>
            <person name="Cox R.J."/>
            <person name="Crous P.W."/>
            <person name="Spatafora J.W."/>
            <person name="Lail K."/>
            <person name="Amirebrahimi M."/>
            <person name="Lipzen A."/>
            <person name="Pangilinan J."/>
            <person name="Andreopoulos W."/>
            <person name="Hayes R.D."/>
            <person name="Ng V."/>
            <person name="Grigoriev I.V."/>
            <person name="Jackson S.A."/>
            <person name="Sutton T.D.S."/>
            <person name="Dobson A.D.W."/>
            <person name="Rama T."/>
        </authorList>
    </citation>
    <scope>NUCLEOTIDE SEQUENCE</scope>
    <source>
        <strain evidence="11">TRa018bII</strain>
    </source>
</reference>
<dbReference type="GO" id="GO:0046872">
    <property type="term" value="F:metal ion binding"/>
    <property type="evidence" value="ECO:0007669"/>
    <property type="project" value="UniProtKB-KW"/>
</dbReference>